<proteinExistence type="predicted"/>
<keyword evidence="2" id="KW-1185">Reference proteome</keyword>
<comment type="caution">
    <text evidence="1">The sequence shown here is derived from an EMBL/GenBank/DDBJ whole genome shotgun (WGS) entry which is preliminary data.</text>
</comment>
<protein>
    <submittedName>
        <fullName evidence="1">Uncharacterized protein</fullName>
    </submittedName>
</protein>
<gene>
    <name evidence="1" type="ORF">JOE69_002609</name>
</gene>
<dbReference type="EMBL" id="JAVDQF010000001">
    <property type="protein sequence ID" value="MDR6270371.1"/>
    <property type="molecule type" value="Genomic_DNA"/>
</dbReference>
<evidence type="ECO:0000313" key="2">
    <source>
        <dbReference type="Proteomes" id="UP001185069"/>
    </source>
</evidence>
<reference evidence="1 2" key="1">
    <citation type="submission" date="2023-07" db="EMBL/GenBank/DDBJ databases">
        <title>Sequencing the genomes of 1000 actinobacteria strains.</title>
        <authorList>
            <person name="Klenk H.-P."/>
        </authorList>
    </citation>
    <scope>NUCLEOTIDE SEQUENCE [LARGE SCALE GENOMIC DNA]</scope>
    <source>
        <strain evidence="1 2">DSM 14555</strain>
    </source>
</reference>
<evidence type="ECO:0000313" key="1">
    <source>
        <dbReference type="EMBL" id="MDR6270371.1"/>
    </source>
</evidence>
<accession>A0ABU1JD64</accession>
<organism evidence="1 2">
    <name type="scientific">Arthrobacter russicus</name>
    <dbReference type="NCBI Taxonomy" id="172040"/>
    <lineage>
        <taxon>Bacteria</taxon>
        <taxon>Bacillati</taxon>
        <taxon>Actinomycetota</taxon>
        <taxon>Actinomycetes</taxon>
        <taxon>Micrococcales</taxon>
        <taxon>Micrococcaceae</taxon>
        <taxon>Arthrobacter</taxon>
    </lineage>
</organism>
<dbReference type="Proteomes" id="UP001185069">
    <property type="component" value="Unassembled WGS sequence"/>
</dbReference>
<name>A0ABU1JD64_9MICC</name>
<sequence>MNRIATPQPAIDLPPVLPAITFDPAETRPGTVMPELLKELEFEFTGSTARTATMQDGVSLCSSTSCSCSSTTKPSQP</sequence>
<dbReference type="RefSeq" id="WP_309799411.1">
    <property type="nucleotide sequence ID" value="NZ_BAAAHY010000007.1"/>
</dbReference>